<reference evidence="4" key="1">
    <citation type="journal article" date="2005" name="Nature">
        <title>The map-based sequence of the rice genome.</title>
        <authorList>
            <consortium name="International rice genome sequencing project (IRGSP)"/>
            <person name="Matsumoto T."/>
            <person name="Wu J."/>
            <person name="Kanamori H."/>
            <person name="Katayose Y."/>
            <person name="Fujisawa M."/>
            <person name="Namiki N."/>
            <person name="Mizuno H."/>
            <person name="Yamamoto K."/>
            <person name="Antonio B.A."/>
            <person name="Baba T."/>
            <person name="Sakata K."/>
            <person name="Nagamura Y."/>
            <person name="Aoki H."/>
            <person name="Arikawa K."/>
            <person name="Arita K."/>
            <person name="Bito T."/>
            <person name="Chiden Y."/>
            <person name="Fujitsuka N."/>
            <person name="Fukunaka R."/>
            <person name="Hamada M."/>
            <person name="Harada C."/>
            <person name="Hayashi A."/>
            <person name="Hijishita S."/>
            <person name="Honda M."/>
            <person name="Hosokawa S."/>
            <person name="Ichikawa Y."/>
            <person name="Idonuma A."/>
            <person name="Iijima M."/>
            <person name="Ikeda M."/>
            <person name="Ikeno M."/>
            <person name="Ito K."/>
            <person name="Ito S."/>
            <person name="Ito T."/>
            <person name="Ito Y."/>
            <person name="Ito Y."/>
            <person name="Iwabuchi A."/>
            <person name="Kamiya K."/>
            <person name="Karasawa W."/>
            <person name="Kurita K."/>
            <person name="Katagiri S."/>
            <person name="Kikuta A."/>
            <person name="Kobayashi H."/>
            <person name="Kobayashi N."/>
            <person name="Machita K."/>
            <person name="Maehara T."/>
            <person name="Masukawa M."/>
            <person name="Mizubayashi T."/>
            <person name="Mukai Y."/>
            <person name="Nagasaki H."/>
            <person name="Nagata Y."/>
            <person name="Naito S."/>
            <person name="Nakashima M."/>
            <person name="Nakama Y."/>
            <person name="Nakamichi Y."/>
            <person name="Nakamura M."/>
            <person name="Meguro A."/>
            <person name="Negishi M."/>
            <person name="Ohta I."/>
            <person name="Ohta T."/>
            <person name="Okamoto M."/>
            <person name="Ono N."/>
            <person name="Saji S."/>
            <person name="Sakaguchi M."/>
            <person name="Sakai K."/>
            <person name="Shibata M."/>
            <person name="Shimokawa T."/>
            <person name="Song J."/>
            <person name="Takazaki Y."/>
            <person name="Terasawa K."/>
            <person name="Tsugane M."/>
            <person name="Tsuji K."/>
            <person name="Ueda S."/>
            <person name="Waki K."/>
            <person name="Yamagata H."/>
            <person name="Yamamoto M."/>
            <person name="Yamamoto S."/>
            <person name="Yamane H."/>
            <person name="Yoshiki S."/>
            <person name="Yoshihara R."/>
            <person name="Yukawa K."/>
            <person name="Zhong H."/>
            <person name="Yano M."/>
            <person name="Yuan Q."/>
            <person name="Ouyang S."/>
            <person name="Liu J."/>
            <person name="Jones K.M."/>
            <person name="Gansberger K."/>
            <person name="Moffat K."/>
            <person name="Hill J."/>
            <person name="Bera J."/>
            <person name="Fadrosh D."/>
            <person name="Jin S."/>
            <person name="Johri S."/>
            <person name="Kim M."/>
            <person name="Overton L."/>
            <person name="Reardon M."/>
            <person name="Tsitrin T."/>
            <person name="Vuong H."/>
            <person name="Weaver B."/>
            <person name="Ciecko A."/>
            <person name="Tallon L."/>
            <person name="Jackson J."/>
            <person name="Pai G."/>
            <person name="Aken S.V."/>
            <person name="Utterback T."/>
            <person name="Reidmuller S."/>
            <person name="Feldblyum T."/>
            <person name="Hsiao J."/>
            <person name="Zismann V."/>
            <person name="Iobst S."/>
            <person name="de Vazeille A.R."/>
            <person name="Buell C.R."/>
            <person name="Ying K."/>
            <person name="Li Y."/>
            <person name="Lu T."/>
            <person name="Huang Y."/>
            <person name="Zhao Q."/>
            <person name="Feng Q."/>
            <person name="Zhang L."/>
            <person name="Zhu J."/>
            <person name="Weng Q."/>
            <person name="Mu J."/>
            <person name="Lu Y."/>
            <person name="Fan D."/>
            <person name="Liu Y."/>
            <person name="Guan J."/>
            <person name="Zhang Y."/>
            <person name="Yu S."/>
            <person name="Liu X."/>
            <person name="Zhang Y."/>
            <person name="Hong G."/>
            <person name="Han B."/>
            <person name="Choisne N."/>
            <person name="Demange N."/>
            <person name="Orjeda G."/>
            <person name="Samain S."/>
            <person name="Cattolico L."/>
            <person name="Pelletier E."/>
            <person name="Couloux A."/>
            <person name="Segurens B."/>
            <person name="Wincker P."/>
            <person name="D'Hont A."/>
            <person name="Scarpelli C."/>
            <person name="Weissenbach J."/>
            <person name="Salanoubat M."/>
            <person name="Quetier F."/>
            <person name="Yu Y."/>
            <person name="Kim H.R."/>
            <person name="Rambo T."/>
            <person name="Currie J."/>
            <person name="Collura K."/>
            <person name="Luo M."/>
            <person name="Yang T."/>
            <person name="Ammiraju J.S.S."/>
            <person name="Engler F."/>
            <person name="Soderlund C."/>
            <person name="Wing R.A."/>
            <person name="Palmer L.E."/>
            <person name="de la Bastide M."/>
            <person name="Spiegel L."/>
            <person name="Nascimento L."/>
            <person name="Zutavern T."/>
            <person name="O'Shaughnessy A."/>
            <person name="Dike S."/>
            <person name="Dedhia N."/>
            <person name="Preston R."/>
            <person name="Balija V."/>
            <person name="McCombie W.R."/>
            <person name="Chow T."/>
            <person name="Chen H."/>
            <person name="Chung M."/>
            <person name="Chen C."/>
            <person name="Shaw J."/>
            <person name="Wu H."/>
            <person name="Hsiao K."/>
            <person name="Chao Y."/>
            <person name="Chu M."/>
            <person name="Cheng C."/>
            <person name="Hour A."/>
            <person name="Lee P."/>
            <person name="Lin S."/>
            <person name="Lin Y."/>
            <person name="Liou J."/>
            <person name="Liu S."/>
            <person name="Hsing Y."/>
            <person name="Raghuvanshi S."/>
            <person name="Mohanty A."/>
            <person name="Bharti A.K."/>
            <person name="Gaur A."/>
            <person name="Gupta V."/>
            <person name="Kumar D."/>
            <person name="Ravi V."/>
            <person name="Vij S."/>
            <person name="Kapur A."/>
            <person name="Khurana P."/>
            <person name="Khurana P."/>
            <person name="Khurana J.P."/>
            <person name="Tyagi A.K."/>
            <person name="Gaikwad K."/>
            <person name="Singh A."/>
            <person name="Dalal V."/>
            <person name="Srivastava S."/>
            <person name="Dixit A."/>
            <person name="Pal A.K."/>
            <person name="Ghazi I.A."/>
            <person name="Yadav M."/>
            <person name="Pandit A."/>
            <person name="Bhargava A."/>
            <person name="Sureshbabu K."/>
            <person name="Batra K."/>
            <person name="Sharma T.R."/>
            <person name="Mohapatra T."/>
            <person name="Singh N.K."/>
            <person name="Messing J."/>
            <person name="Nelson A.B."/>
            <person name="Fuks G."/>
            <person name="Kavchok S."/>
            <person name="Keizer G."/>
            <person name="Linton E."/>
            <person name="Llaca V."/>
            <person name="Song R."/>
            <person name="Tanyolac B."/>
            <person name="Young S."/>
            <person name="Ho-Il K."/>
            <person name="Hahn J.H."/>
            <person name="Sangsakoo G."/>
            <person name="Vanavichit A."/>
            <person name="de Mattos Luiz.A.T."/>
            <person name="Zimmer P.D."/>
            <person name="Malone G."/>
            <person name="Dellagostin O."/>
            <person name="de Oliveira A.C."/>
            <person name="Bevan M."/>
            <person name="Bancroft I."/>
            <person name="Minx P."/>
            <person name="Cordum H."/>
            <person name="Wilson R."/>
            <person name="Cheng Z."/>
            <person name="Jin W."/>
            <person name="Jiang J."/>
            <person name="Leong S.A."/>
            <person name="Iwama H."/>
            <person name="Gojobori T."/>
            <person name="Itoh T."/>
            <person name="Niimura Y."/>
            <person name="Fujii Y."/>
            <person name="Habara T."/>
            <person name="Sakai H."/>
            <person name="Sato Y."/>
            <person name="Wilson G."/>
            <person name="Kumar K."/>
            <person name="McCouch S."/>
            <person name="Juretic N."/>
            <person name="Hoen D."/>
            <person name="Wright S."/>
            <person name="Bruskiewich R."/>
            <person name="Bureau T."/>
            <person name="Miyao A."/>
            <person name="Hirochika H."/>
            <person name="Nishikawa T."/>
            <person name="Kadowaki K."/>
            <person name="Sugiura M."/>
            <person name="Burr B."/>
            <person name="Sasaki T."/>
        </authorList>
    </citation>
    <scope>NUCLEOTIDE SEQUENCE [LARGE SCALE GENOMIC DNA]</scope>
    <source>
        <strain evidence="4">cv. Nipponbare</strain>
    </source>
</reference>
<protein>
    <recommendedName>
        <fullName evidence="2">DUF834 domain-containing protein</fullName>
    </recommendedName>
</protein>
<feature type="compositionally biased region" description="Basic and acidic residues" evidence="1">
    <location>
        <begin position="43"/>
        <end position="52"/>
    </location>
</feature>
<dbReference type="AlphaFoldDB" id="Q67UG0"/>
<dbReference type="InterPro" id="IPR008552">
    <property type="entry name" value="DUF834"/>
</dbReference>
<name>Q67UG0_ORYSJ</name>
<evidence type="ECO:0000256" key="1">
    <source>
        <dbReference type="SAM" id="MobiDB-lite"/>
    </source>
</evidence>
<feature type="region of interest" description="Disordered" evidence="1">
    <location>
        <begin position="1"/>
        <end position="52"/>
    </location>
</feature>
<accession>Q67UG0</accession>
<feature type="compositionally biased region" description="Gly residues" evidence="1">
    <location>
        <begin position="1"/>
        <end position="28"/>
    </location>
</feature>
<sequence>MATGAEEGGGAARVDGDGGVPVVGGRNGGVDEVGEVAANPEKATPKREKGWE</sequence>
<evidence type="ECO:0000313" key="4">
    <source>
        <dbReference type="Proteomes" id="UP000000763"/>
    </source>
</evidence>
<proteinExistence type="predicted"/>
<evidence type="ECO:0000259" key="2">
    <source>
        <dbReference type="Pfam" id="PF05754"/>
    </source>
</evidence>
<gene>
    <name evidence="3" type="primary">OJ1163_C07.13</name>
</gene>
<dbReference type="EMBL" id="AP005559">
    <property type="protein sequence ID" value="BAD38209.1"/>
    <property type="molecule type" value="Genomic_DNA"/>
</dbReference>
<feature type="domain" description="DUF834" evidence="2">
    <location>
        <begin position="7"/>
        <end position="44"/>
    </location>
</feature>
<reference evidence="4" key="2">
    <citation type="journal article" date="2008" name="Nucleic Acids Res.">
        <title>The rice annotation project database (RAP-DB): 2008 update.</title>
        <authorList>
            <consortium name="The rice annotation project (RAP)"/>
        </authorList>
    </citation>
    <scope>GENOME REANNOTATION</scope>
    <source>
        <strain evidence="4">cv. Nipponbare</strain>
    </source>
</reference>
<dbReference type="Proteomes" id="UP000000763">
    <property type="component" value="Chromosome 9"/>
</dbReference>
<dbReference type="Pfam" id="PF05754">
    <property type="entry name" value="DUF834"/>
    <property type="match status" value="1"/>
</dbReference>
<organism evidence="3 4">
    <name type="scientific">Oryza sativa subsp. japonica</name>
    <name type="common">Rice</name>
    <dbReference type="NCBI Taxonomy" id="39947"/>
    <lineage>
        <taxon>Eukaryota</taxon>
        <taxon>Viridiplantae</taxon>
        <taxon>Streptophyta</taxon>
        <taxon>Embryophyta</taxon>
        <taxon>Tracheophyta</taxon>
        <taxon>Spermatophyta</taxon>
        <taxon>Magnoliopsida</taxon>
        <taxon>Liliopsida</taxon>
        <taxon>Poales</taxon>
        <taxon>Poaceae</taxon>
        <taxon>BOP clade</taxon>
        <taxon>Oryzoideae</taxon>
        <taxon>Oryzeae</taxon>
        <taxon>Oryzinae</taxon>
        <taxon>Oryza</taxon>
        <taxon>Oryza sativa</taxon>
    </lineage>
</organism>
<evidence type="ECO:0000313" key="3">
    <source>
        <dbReference type="EMBL" id="BAD38209.1"/>
    </source>
</evidence>